<evidence type="ECO:0008006" key="6">
    <source>
        <dbReference type="Google" id="ProtNLM"/>
    </source>
</evidence>
<reference evidence="5" key="1">
    <citation type="journal article" date="2013" name="Nature">
        <title>Pan genome of the phytoplankton Emiliania underpins its global distribution.</title>
        <authorList>
            <person name="Read B.A."/>
            <person name="Kegel J."/>
            <person name="Klute M.J."/>
            <person name="Kuo A."/>
            <person name="Lefebvre S.C."/>
            <person name="Maumus F."/>
            <person name="Mayer C."/>
            <person name="Miller J."/>
            <person name="Monier A."/>
            <person name="Salamov A."/>
            <person name="Young J."/>
            <person name="Aguilar M."/>
            <person name="Claverie J.M."/>
            <person name="Frickenhaus S."/>
            <person name="Gonzalez K."/>
            <person name="Herman E.K."/>
            <person name="Lin Y.C."/>
            <person name="Napier J."/>
            <person name="Ogata H."/>
            <person name="Sarno A.F."/>
            <person name="Shmutz J."/>
            <person name="Schroeder D."/>
            <person name="de Vargas C."/>
            <person name="Verret F."/>
            <person name="von Dassow P."/>
            <person name="Valentin K."/>
            <person name="Van de Peer Y."/>
            <person name="Wheeler G."/>
            <person name="Dacks J.B."/>
            <person name="Delwiche C.F."/>
            <person name="Dyhrman S.T."/>
            <person name="Glockner G."/>
            <person name="John U."/>
            <person name="Richards T."/>
            <person name="Worden A.Z."/>
            <person name="Zhang X."/>
            <person name="Grigoriev I.V."/>
            <person name="Allen A.E."/>
            <person name="Bidle K."/>
            <person name="Borodovsky M."/>
            <person name="Bowler C."/>
            <person name="Brownlee C."/>
            <person name="Cock J.M."/>
            <person name="Elias M."/>
            <person name="Gladyshev V.N."/>
            <person name="Groth M."/>
            <person name="Guda C."/>
            <person name="Hadaegh A."/>
            <person name="Iglesias-Rodriguez M.D."/>
            <person name="Jenkins J."/>
            <person name="Jones B.M."/>
            <person name="Lawson T."/>
            <person name="Leese F."/>
            <person name="Lindquist E."/>
            <person name="Lobanov A."/>
            <person name="Lomsadze A."/>
            <person name="Malik S.B."/>
            <person name="Marsh M.E."/>
            <person name="Mackinder L."/>
            <person name="Mock T."/>
            <person name="Mueller-Roeber B."/>
            <person name="Pagarete A."/>
            <person name="Parker M."/>
            <person name="Probert I."/>
            <person name="Quesneville H."/>
            <person name="Raines C."/>
            <person name="Rensing S.A."/>
            <person name="Riano-Pachon D.M."/>
            <person name="Richier S."/>
            <person name="Rokitta S."/>
            <person name="Shiraiwa Y."/>
            <person name="Soanes D.M."/>
            <person name="van der Giezen M."/>
            <person name="Wahlund T.M."/>
            <person name="Williams B."/>
            <person name="Wilson W."/>
            <person name="Wolfe G."/>
            <person name="Wurch L.L."/>
        </authorList>
    </citation>
    <scope>NUCLEOTIDE SEQUENCE</scope>
</reference>
<dbReference type="GO" id="GO:0008757">
    <property type="term" value="F:S-adenosylmethionine-dependent methyltransferase activity"/>
    <property type="evidence" value="ECO:0007669"/>
    <property type="project" value="TreeGrafter"/>
</dbReference>
<dbReference type="InterPro" id="IPR029063">
    <property type="entry name" value="SAM-dependent_MTases_sf"/>
</dbReference>
<dbReference type="HOGENOM" id="CLU_1558131_0_0_1"/>
<dbReference type="RefSeq" id="XP_005768068.1">
    <property type="nucleotide sequence ID" value="XM_005768011.1"/>
</dbReference>
<organism evidence="4 5">
    <name type="scientific">Emiliania huxleyi (strain CCMP1516)</name>
    <dbReference type="NCBI Taxonomy" id="280463"/>
    <lineage>
        <taxon>Eukaryota</taxon>
        <taxon>Haptista</taxon>
        <taxon>Haptophyta</taxon>
        <taxon>Prymnesiophyceae</taxon>
        <taxon>Isochrysidales</taxon>
        <taxon>Noelaerhabdaceae</taxon>
        <taxon>Emiliania</taxon>
    </lineage>
</organism>
<dbReference type="AlphaFoldDB" id="A0A0D3IWK4"/>
<evidence type="ECO:0000313" key="4">
    <source>
        <dbReference type="EnsemblProtists" id="EOD15639"/>
    </source>
</evidence>
<accession>A0A0D3IWK4</accession>
<dbReference type="EnsemblProtists" id="EOD15639">
    <property type="protein sequence ID" value="EOD15639"/>
    <property type="gene ID" value="EMIHUDRAFT_211187"/>
</dbReference>
<dbReference type="Gene3D" id="3.40.50.150">
    <property type="entry name" value="Vaccinia Virus protein VP39"/>
    <property type="match status" value="1"/>
</dbReference>
<dbReference type="Proteomes" id="UP000013827">
    <property type="component" value="Unassembled WGS sequence"/>
</dbReference>
<dbReference type="GO" id="GO:0032259">
    <property type="term" value="P:methylation"/>
    <property type="evidence" value="ECO:0007669"/>
    <property type="project" value="UniProtKB-KW"/>
</dbReference>
<evidence type="ECO:0000256" key="1">
    <source>
        <dbReference type="ARBA" id="ARBA00022603"/>
    </source>
</evidence>
<evidence type="ECO:0000256" key="2">
    <source>
        <dbReference type="ARBA" id="ARBA00022679"/>
    </source>
</evidence>
<evidence type="ECO:0000256" key="3">
    <source>
        <dbReference type="ARBA" id="ARBA00022691"/>
    </source>
</evidence>
<sequence length="172" mass="17796">MHLGSSAATLAFDLHSSACSAAAETAQCNNIVLQVARMDLVAAMRPGLIDLLLCHPPYVPTSAVELETARASSGEAKASVEAAKVTWAGGPGGTRMLGALCDALPRVLSPDGFALVLWFERELSSDAFGLEALGLCSTLLGERHANGETFCILRIERASSASSPGARREAAG</sequence>
<keyword evidence="5" id="KW-1185">Reference proteome</keyword>
<reference evidence="4" key="2">
    <citation type="submission" date="2024-10" db="UniProtKB">
        <authorList>
            <consortium name="EnsemblProtists"/>
        </authorList>
    </citation>
    <scope>IDENTIFICATION</scope>
</reference>
<dbReference type="PANTHER" id="PTHR45875:SF1">
    <property type="entry name" value="METHYLTRANSFERASE N6AMT1"/>
    <property type="match status" value="1"/>
</dbReference>
<dbReference type="SUPFAM" id="SSF53335">
    <property type="entry name" value="S-adenosyl-L-methionine-dependent methyltransferases"/>
    <property type="match status" value="1"/>
</dbReference>
<dbReference type="GeneID" id="17261900"/>
<name>A0A0D3IWK4_EMIH1</name>
<dbReference type="GO" id="GO:0035657">
    <property type="term" value="C:eRF1 methyltransferase complex"/>
    <property type="evidence" value="ECO:0007669"/>
    <property type="project" value="TreeGrafter"/>
</dbReference>
<proteinExistence type="predicted"/>
<keyword evidence="1" id="KW-0489">Methyltransferase</keyword>
<dbReference type="PANTHER" id="PTHR45875">
    <property type="entry name" value="METHYLTRANSFERASE N6AMT1"/>
    <property type="match status" value="1"/>
</dbReference>
<dbReference type="KEGG" id="ehx:EMIHUDRAFT_211187"/>
<keyword evidence="2" id="KW-0808">Transferase</keyword>
<evidence type="ECO:0000313" key="5">
    <source>
        <dbReference type="Proteomes" id="UP000013827"/>
    </source>
</evidence>
<dbReference type="PaxDb" id="2903-EOD15639"/>
<protein>
    <recommendedName>
        <fullName evidence="6">Methyltransferase small domain-containing protein</fullName>
    </recommendedName>
</protein>
<dbReference type="InterPro" id="IPR052190">
    <property type="entry name" value="Euk-Arch_PrmC-MTase"/>
</dbReference>
<keyword evidence="3" id="KW-0949">S-adenosyl-L-methionine</keyword>
<dbReference type="GO" id="GO:0008276">
    <property type="term" value="F:protein methyltransferase activity"/>
    <property type="evidence" value="ECO:0007669"/>
    <property type="project" value="TreeGrafter"/>
</dbReference>
<dbReference type="eggNOG" id="KOG3191">
    <property type="taxonomic scope" value="Eukaryota"/>
</dbReference>
<dbReference type="STRING" id="2903.R1E3X6"/>